<keyword evidence="2" id="KW-1185">Reference proteome</keyword>
<proteinExistence type="predicted"/>
<sequence>MTSLRKPQLGTDPNKGWKFYSLHLASTYIVNEFFLVSNYKECINHSLNFGAHKKRDLEILEKINGPYKYKKQIIAGAEELSAWAKKMDEEEYHELYIHSFIGMWSSFEAGIVNILTDFIKNDNEVANELSKKFKAGRFDIEKWPWEHEVCLSLAQRVESKAKSATENGGIDFFARLQTTFSWINININITEENKLYLSEANRVRNILLHRYGEVSEKDARDFPVLKPWVGTVMPLTKDRFTNYYNGITQTLIAVMKGIVNSSKT</sequence>
<reference evidence="1 2" key="2">
    <citation type="journal article" date="2022" name="Mar. Drugs">
        <title>Bioassay-Guided Fractionation Leads to the Detection of Cholic Acid Generated by the Rare Thalassomonas sp.</title>
        <authorList>
            <person name="Pheiffer F."/>
            <person name="Schneider Y.K."/>
            <person name="Hansen E.H."/>
            <person name="Andersen J.H."/>
            <person name="Isaksson J."/>
            <person name="Busche T."/>
            <person name="R C."/>
            <person name="Kalinowski J."/>
            <person name="Zyl L.V."/>
            <person name="Trindade M."/>
        </authorList>
    </citation>
    <scope>NUCLEOTIDE SEQUENCE [LARGE SCALE GENOMIC DNA]</scope>
    <source>
        <strain evidence="1 2">A5K-106</strain>
    </source>
</reference>
<dbReference type="RefSeq" id="WP_044834064.1">
    <property type="nucleotide sequence ID" value="NZ_CP059735.1"/>
</dbReference>
<dbReference type="KEGG" id="tact:SG35_001740"/>
<dbReference type="EMBL" id="CP059735">
    <property type="protein sequence ID" value="WDE02077.1"/>
    <property type="molecule type" value="Genomic_DNA"/>
</dbReference>
<dbReference type="Proteomes" id="UP000032568">
    <property type="component" value="Chromosome"/>
</dbReference>
<accession>A0AAE9YWY9</accession>
<evidence type="ECO:0008006" key="3">
    <source>
        <dbReference type="Google" id="ProtNLM"/>
    </source>
</evidence>
<organism evidence="1 2">
    <name type="scientific">Thalassomonas actiniarum</name>
    <dbReference type="NCBI Taxonomy" id="485447"/>
    <lineage>
        <taxon>Bacteria</taxon>
        <taxon>Pseudomonadati</taxon>
        <taxon>Pseudomonadota</taxon>
        <taxon>Gammaproteobacteria</taxon>
        <taxon>Alteromonadales</taxon>
        <taxon>Colwelliaceae</taxon>
        <taxon>Thalassomonas</taxon>
    </lineage>
</organism>
<protein>
    <recommendedName>
        <fullName evidence="3">RiboL-PSP-HEPN domain-containing protein</fullName>
    </recommendedName>
</protein>
<name>A0AAE9YWY9_9GAMM</name>
<evidence type="ECO:0000313" key="1">
    <source>
        <dbReference type="EMBL" id="WDE02077.1"/>
    </source>
</evidence>
<reference evidence="1 2" key="1">
    <citation type="journal article" date="2015" name="Genome Announc.">
        <title>Draft Genome Sequences of Marine Isolates of Thalassomonas viridans and Thalassomonas actiniarum.</title>
        <authorList>
            <person name="Olonade I."/>
            <person name="van Zyl L.J."/>
            <person name="Trindade M."/>
        </authorList>
    </citation>
    <scope>NUCLEOTIDE SEQUENCE [LARGE SCALE GENOMIC DNA]</scope>
    <source>
        <strain evidence="1 2">A5K-106</strain>
    </source>
</reference>
<dbReference type="AlphaFoldDB" id="A0AAE9YWY9"/>
<evidence type="ECO:0000313" key="2">
    <source>
        <dbReference type="Proteomes" id="UP000032568"/>
    </source>
</evidence>
<gene>
    <name evidence="1" type="ORF">SG35_001740</name>
</gene>